<evidence type="ECO:0000256" key="3">
    <source>
        <dbReference type="SAM" id="Phobius"/>
    </source>
</evidence>
<dbReference type="InterPro" id="IPR011646">
    <property type="entry name" value="KAP_P-loop"/>
</dbReference>
<dbReference type="GO" id="GO:0019887">
    <property type="term" value="F:protein kinase regulator activity"/>
    <property type="evidence" value="ECO:0007669"/>
    <property type="project" value="TreeGrafter"/>
</dbReference>
<feature type="domain" description="Kinase D-interacting substrate of 220 kDa-like SAM" evidence="5">
    <location>
        <begin position="1123"/>
        <end position="1194"/>
    </location>
</feature>
<dbReference type="SUPFAM" id="SSF48403">
    <property type="entry name" value="Ankyrin repeat"/>
    <property type="match status" value="1"/>
</dbReference>
<dbReference type="Pfam" id="PF00023">
    <property type="entry name" value="Ank"/>
    <property type="match status" value="1"/>
</dbReference>
<feature type="repeat" description="ANK" evidence="1">
    <location>
        <begin position="286"/>
        <end position="318"/>
    </location>
</feature>
<dbReference type="InterPro" id="IPR052771">
    <property type="entry name" value="Neurotrophin_sig_adaptor"/>
</dbReference>
<keyword evidence="3" id="KW-0472">Membrane</keyword>
<feature type="repeat" description="ANK" evidence="1">
    <location>
        <begin position="253"/>
        <end position="285"/>
    </location>
</feature>
<feature type="repeat" description="ANK" evidence="1">
    <location>
        <begin position="319"/>
        <end position="351"/>
    </location>
</feature>
<protein>
    <submittedName>
        <fullName evidence="7">ANK_REP_REGION domain-containing protein</fullName>
    </submittedName>
</protein>
<feature type="transmembrane region" description="Helical" evidence="3">
    <location>
        <begin position="717"/>
        <end position="743"/>
    </location>
</feature>
<evidence type="ECO:0000313" key="6">
    <source>
        <dbReference type="Proteomes" id="UP000095287"/>
    </source>
</evidence>
<dbReference type="Pfam" id="PF12796">
    <property type="entry name" value="Ank_2"/>
    <property type="match status" value="2"/>
</dbReference>
<dbReference type="SMART" id="SM00248">
    <property type="entry name" value="ANK"/>
    <property type="match status" value="11"/>
</dbReference>
<feature type="repeat" description="ANK" evidence="1">
    <location>
        <begin position="352"/>
        <end position="384"/>
    </location>
</feature>
<dbReference type="InterPro" id="IPR057092">
    <property type="entry name" value="SAM_KIDINS220"/>
</dbReference>
<keyword evidence="3" id="KW-1133">Transmembrane helix</keyword>
<evidence type="ECO:0000259" key="5">
    <source>
        <dbReference type="Pfam" id="PF23307"/>
    </source>
</evidence>
<feature type="compositionally biased region" description="Basic and acidic residues" evidence="2">
    <location>
        <begin position="1273"/>
        <end position="1284"/>
    </location>
</feature>
<accession>A0A1I8A8N2</accession>
<dbReference type="Pfam" id="PF07693">
    <property type="entry name" value="KAP_NTPase"/>
    <property type="match status" value="1"/>
</dbReference>
<dbReference type="PANTHER" id="PTHR24116:SF0">
    <property type="entry name" value="KINASE D-INTERACTING SUBSTRATE OF 220 KDA"/>
    <property type="match status" value="1"/>
</dbReference>
<feature type="domain" description="KAP NTPase" evidence="4">
    <location>
        <begin position="456"/>
        <end position="968"/>
    </location>
</feature>
<sequence>MWREAAASAFSVASAIPDMDSAGNIADVFENVEAGESATALALGPAFISSARNANGESLLMVCARCGHTDIVRLILADSEIEDTDNEGWSALLNSAHKGHVDIVRLLLEAGCAVDQTDLMGWTPLMWAVYKNHGAIVDLLLDYSAHVNMIDEEDGLTPLIVAAGRGFTDIVQRLINADAQVNACDKFGSTALIWASRKGHLPVIELLLNNGAELDAVGMYSSTALMLATRGNYISVVEAILAREPNVNVVDNNGLSALGMAAREGYAEIAEALIHSGSFVNLVDRFGNSILASAVRSGNANIVRMLLDKYADVNARDSDNRTALHLAIDKSYMDMVLVLLEKKPNLELKNKDGETPLLRAVKSRHVALCQLLVNAGSKISATDNAGDNALHLALRARSRRLTQILLANPSDSRLLYRPNKLGQTPYSIDQSNPQPIIPLIFGPVDSELNMDTMLGYDIYSNVLADIVCEPNLTLPLTVGLYAKWGSGKSLLLSKMKDAMKSFSRSWLDGVELRWSWSLIFFLLLVCSLFTLIAVTALSVTANLELLFAVIVVGSMVFLALVGIYGIIYYGSEVKMWSSSIRAARHMARVLARIKLVLSVITVHAPLRKEKDLATCPVSFLFADYHRLSSIGGEQALGKIVTTLFEAAENHYGTFAVRIFTALRSSSGQSSDSKLRRMCGFPVVLVSILSMISLSVSLIMLTHYFINRENMLVEPTNYLIAAAIFLVIFVLTIIYPLYILLVYVTTNVPKKRINAAALNVDKLRFEGFMQKLQQEVDLLTDTIHSLDAFTRSQTRLLVVVDGLDNCEQQKMVQALDALDLLFSSRPNRPFIVTLAIDPHIIISAINHNMKSALSGTELTGYDYLQNIVNMPFYLHNSALRQLQNNLREKRESLAEWKERFRRQDTFHGSHLSLRDHNAGDARYRKSTGIGVLGTRNLGYTLLNDDYFSSMNPRAMKRIVNALTLTGRLMRSFEIEFSWLTLGHWVSLIEQWPFRMSWLIDRASDLSNDSFSLAQVYYQLKEEIPKKDALTELDRNSDNFEMFLERACTSGVEMLTIGHVKRFVPCTSNLDPYLRKLIRERRGELDPPKLHPVQTAPGSLTQGSIVMGPARYLFGDEAAWSCIEVPLVEMKIDDIVQLVAKLDIPLDRMNGLLASIRSLNLNGLVLQTCDLEELHRSLRLSLGDWTLFRLLVETLRPFVPFTSGSHRKQTGATVILQQANSMSSLHESRRKLTSQNELESDHQWLMESLQSMDAIQVEDGLVDADGSMKSSKIRFEEATDDDRASEADSTESMFGSQENLLESPSIDVRRQTGTREDMMKRMRLDSTQVPEELSNSLLRRSLVRRQSTVVSDADENQVTVQRRRGGDTDKPDLRKIFNNGNV</sequence>
<dbReference type="Pfam" id="PF13637">
    <property type="entry name" value="Ank_4"/>
    <property type="match status" value="1"/>
</dbReference>
<dbReference type="PANTHER" id="PTHR24116">
    <property type="entry name" value="KINASE D-INTERACTING SUBSTRATE OF 220 KDA"/>
    <property type="match status" value="1"/>
</dbReference>
<dbReference type="InterPro" id="IPR036770">
    <property type="entry name" value="Ankyrin_rpt-contain_sf"/>
</dbReference>
<keyword evidence="6" id="KW-1185">Reference proteome</keyword>
<organism evidence="6 7">
    <name type="scientific">Steinernema glaseri</name>
    <dbReference type="NCBI Taxonomy" id="37863"/>
    <lineage>
        <taxon>Eukaryota</taxon>
        <taxon>Metazoa</taxon>
        <taxon>Ecdysozoa</taxon>
        <taxon>Nematoda</taxon>
        <taxon>Chromadorea</taxon>
        <taxon>Rhabditida</taxon>
        <taxon>Tylenchina</taxon>
        <taxon>Panagrolaimomorpha</taxon>
        <taxon>Strongyloidoidea</taxon>
        <taxon>Steinernematidae</taxon>
        <taxon>Steinernema</taxon>
    </lineage>
</organism>
<evidence type="ECO:0000256" key="2">
    <source>
        <dbReference type="SAM" id="MobiDB-lite"/>
    </source>
</evidence>
<dbReference type="Proteomes" id="UP000095287">
    <property type="component" value="Unplaced"/>
</dbReference>
<keyword evidence="3" id="KW-0812">Transmembrane</keyword>
<dbReference type="PROSITE" id="PS50297">
    <property type="entry name" value="ANK_REP_REGION"/>
    <property type="match status" value="8"/>
</dbReference>
<dbReference type="Gene3D" id="1.25.40.20">
    <property type="entry name" value="Ankyrin repeat-containing domain"/>
    <property type="match status" value="4"/>
</dbReference>
<feature type="repeat" description="ANK" evidence="1">
    <location>
        <begin position="87"/>
        <end position="119"/>
    </location>
</feature>
<proteinExistence type="predicted"/>
<dbReference type="InterPro" id="IPR002110">
    <property type="entry name" value="Ankyrin_rpt"/>
</dbReference>
<feature type="repeat" description="ANK" evidence="1">
    <location>
        <begin position="120"/>
        <end position="152"/>
    </location>
</feature>
<dbReference type="WBParaSite" id="L893_g33955.t1">
    <property type="protein sequence ID" value="L893_g33955.t1"/>
    <property type="gene ID" value="L893_g33955"/>
</dbReference>
<feature type="repeat" description="ANK" evidence="1">
    <location>
        <begin position="220"/>
        <end position="252"/>
    </location>
</feature>
<reference evidence="7" key="1">
    <citation type="submission" date="2016-11" db="UniProtKB">
        <authorList>
            <consortium name="WormBaseParasite"/>
        </authorList>
    </citation>
    <scope>IDENTIFICATION</scope>
</reference>
<feature type="repeat" description="ANK" evidence="1">
    <location>
        <begin position="187"/>
        <end position="219"/>
    </location>
</feature>
<feature type="region of interest" description="Disordered" evidence="2">
    <location>
        <begin position="1273"/>
        <end position="1296"/>
    </location>
</feature>
<evidence type="ECO:0000259" key="4">
    <source>
        <dbReference type="Pfam" id="PF07693"/>
    </source>
</evidence>
<dbReference type="PROSITE" id="PS50088">
    <property type="entry name" value="ANK_REPEAT"/>
    <property type="match status" value="9"/>
</dbReference>
<keyword evidence="1" id="KW-0040">ANK repeat</keyword>
<feature type="transmembrane region" description="Helical" evidence="3">
    <location>
        <begin position="545"/>
        <end position="569"/>
    </location>
</feature>
<feature type="transmembrane region" description="Helical" evidence="3">
    <location>
        <begin position="514"/>
        <end position="539"/>
    </location>
</feature>
<name>A0A1I8A8N2_9BILA</name>
<feature type="transmembrane region" description="Helical" evidence="3">
    <location>
        <begin position="682"/>
        <end position="705"/>
    </location>
</feature>
<dbReference type="Pfam" id="PF23307">
    <property type="entry name" value="SAM_KIDINS220"/>
    <property type="match status" value="1"/>
</dbReference>
<feature type="repeat" description="ANK" evidence="1">
    <location>
        <begin position="154"/>
        <end position="186"/>
    </location>
</feature>
<evidence type="ECO:0000313" key="7">
    <source>
        <dbReference type="WBParaSite" id="L893_g33955.t1"/>
    </source>
</evidence>
<evidence type="ECO:0000256" key="1">
    <source>
        <dbReference type="PROSITE-ProRule" id="PRU00023"/>
    </source>
</evidence>
<dbReference type="GO" id="GO:0030165">
    <property type="term" value="F:PDZ domain binding"/>
    <property type="evidence" value="ECO:0007669"/>
    <property type="project" value="TreeGrafter"/>
</dbReference>